<dbReference type="PANTHER" id="PTHR31580">
    <property type="entry name" value="FILAMENT-LIKE PLANT PROTEIN 4"/>
    <property type="match status" value="1"/>
</dbReference>
<dbReference type="EMBL" id="KZ451968">
    <property type="protein sequence ID" value="PKA57360.1"/>
    <property type="molecule type" value="Genomic_DNA"/>
</dbReference>
<feature type="coiled-coil region" evidence="3">
    <location>
        <begin position="105"/>
        <end position="157"/>
    </location>
</feature>
<feature type="coiled-coil region" evidence="3">
    <location>
        <begin position="360"/>
        <end position="424"/>
    </location>
</feature>
<feature type="region of interest" description="Disordered" evidence="4">
    <location>
        <begin position="1"/>
        <end position="29"/>
    </location>
</feature>
<name>A0A2I0AP81_9ASPA</name>
<feature type="coiled-coil region" evidence="3">
    <location>
        <begin position="515"/>
        <end position="549"/>
    </location>
</feature>
<comment type="similarity">
    <text evidence="1">Belongs to the FPP family.</text>
</comment>
<sequence>MDHGSWWKRGSREKSSGESESSGSVSSFSEKFSNELEAIRAPNHAQSPEGSSIDDVKDVYETLKVLTRKPSATLPDVTVKEDLVKLHTEVAEEAVLGWEVAKAEAAALKQQLEASLHKNATLEDRVSQLDEALKECVRQLRQSREKQEHKLQEAIINMTHEFGSQKTEFEKQLDELPAQSGDNCLQSRLQSVEKENGFLKSELLAQSEKLNLQKLEIEICNQAAESASKQHLQSIKKIAKLESECRRLQAVTRKTCSPLDHFDSMEVLPSVDNSWASALIAELDHFKHGKASERDLTASSLEIDLMDDFLEMERLVAQPEASYGTSNNYLKADSTADSVSDKSLRFEHEALHIQPSELQKKVEKMEYEKAQLEMSLAEAQNQLILAADKLIDLENQLCLADESKQAAVAEAVALHEQRNELECQRVMASSAVTTLKEKLYFLQEKLEKRTSSAEFEGKVETLEAIRKELQSQLDSAQLQTDQLRELVSLLEGKLEEERTLSAEYSAKAEGTEMARKDLEIQLTSVDSELEKLNKLIALLEQELDEERLLSGKLAARAETAEAARNSLVSQLELTHSECARLSDKILHLEDEVEKERILSAEFPAKYRILEEELSRMKEEGQVWRATGSNGEVKLGKEKEKVLAVAAVGLAECQKTIASLSQQLRSLTCIDGFLLETEKSEDSGG</sequence>
<evidence type="ECO:0000256" key="1">
    <source>
        <dbReference type="ARBA" id="ARBA00005921"/>
    </source>
</evidence>
<evidence type="ECO:0000256" key="2">
    <source>
        <dbReference type="ARBA" id="ARBA00023054"/>
    </source>
</evidence>
<dbReference type="PANTHER" id="PTHR31580:SF49">
    <property type="entry name" value="FILAMENT-LIKE PLANT PROTEIN 3"/>
    <property type="match status" value="1"/>
</dbReference>
<dbReference type="OrthoDB" id="128924at2759"/>
<keyword evidence="6" id="KW-1185">Reference proteome</keyword>
<evidence type="ECO:0000313" key="6">
    <source>
        <dbReference type="Proteomes" id="UP000236161"/>
    </source>
</evidence>
<dbReference type="InterPro" id="IPR008587">
    <property type="entry name" value="FPP_plant"/>
</dbReference>
<feature type="coiled-coil region" evidence="3">
    <location>
        <begin position="452"/>
        <end position="486"/>
    </location>
</feature>
<evidence type="ECO:0000256" key="3">
    <source>
        <dbReference type="SAM" id="Coils"/>
    </source>
</evidence>
<dbReference type="Proteomes" id="UP000236161">
    <property type="component" value="Unassembled WGS sequence"/>
</dbReference>
<organism evidence="5 6">
    <name type="scientific">Apostasia shenzhenica</name>
    <dbReference type="NCBI Taxonomy" id="1088818"/>
    <lineage>
        <taxon>Eukaryota</taxon>
        <taxon>Viridiplantae</taxon>
        <taxon>Streptophyta</taxon>
        <taxon>Embryophyta</taxon>
        <taxon>Tracheophyta</taxon>
        <taxon>Spermatophyta</taxon>
        <taxon>Magnoliopsida</taxon>
        <taxon>Liliopsida</taxon>
        <taxon>Asparagales</taxon>
        <taxon>Orchidaceae</taxon>
        <taxon>Apostasioideae</taxon>
        <taxon>Apostasia</taxon>
    </lineage>
</organism>
<proteinExistence type="inferred from homology"/>
<gene>
    <name evidence="5" type="primary">FPP3</name>
    <name evidence="5" type="ORF">AXF42_Ash013547</name>
</gene>
<feature type="compositionally biased region" description="Low complexity" evidence="4">
    <location>
        <begin position="18"/>
        <end position="29"/>
    </location>
</feature>
<feature type="compositionally biased region" description="Basic and acidic residues" evidence="4">
    <location>
        <begin position="1"/>
        <end position="17"/>
    </location>
</feature>
<keyword evidence="2 3" id="KW-0175">Coiled coil</keyword>
<protein>
    <submittedName>
        <fullName evidence="5">Filament-like plant protein 3</fullName>
    </submittedName>
</protein>
<accession>A0A2I0AP81</accession>
<dbReference type="Pfam" id="PF05911">
    <property type="entry name" value="FPP"/>
    <property type="match status" value="4"/>
</dbReference>
<evidence type="ECO:0000313" key="5">
    <source>
        <dbReference type="EMBL" id="PKA57360.1"/>
    </source>
</evidence>
<reference evidence="5 6" key="1">
    <citation type="journal article" date="2017" name="Nature">
        <title>The Apostasia genome and the evolution of orchids.</title>
        <authorList>
            <person name="Zhang G.Q."/>
            <person name="Liu K.W."/>
            <person name="Li Z."/>
            <person name="Lohaus R."/>
            <person name="Hsiao Y.Y."/>
            <person name="Niu S.C."/>
            <person name="Wang J.Y."/>
            <person name="Lin Y.C."/>
            <person name="Xu Q."/>
            <person name="Chen L.J."/>
            <person name="Yoshida K."/>
            <person name="Fujiwara S."/>
            <person name="Wang Z.W."/>
            <person name="Zhang Y.Q."/>
            <person name="Mitsuda N."/>
            <person name="Wang M."/>
            <person name="Liu G.H."/>
            <person name="Pecoraro L."/>
            <person name="Huang H.X."/>
            <person name="Xiao X.J."/>
            <person name="Lin M."/>
            <person name="Wu X.Y."/>
            <person name="Wu W.L."/>
            <person name="Chen Y.Y."/>
            <person name="Chang S.B."/>
            <person name="Sakamoto S."/>
            <person name="Ohme-Takagi M."/>
            <person name="Yagi M."/>
            <person name="Zeng S.J."/>
            <person name="Shen C.Y."/>
            <person name="Yeh C.M."/>
            <person name="Luo Y.B."/>
            <person name="Tsai W.C."/>
            <person name="Van de Peer Y."/>
            <person name="Liu Z.J."/>
        </authorList>
    </citation>
    <scope>NUCLEOTIDE SEQUENCE [LARGE SCALE GENOMIC DNA]</scope>
    <source>
        <strain evidence="6">cv. Shenzhen</strain>
        <tissue evidence="5">Stem</tissue>
    </source>
</reference>
<dbReference type="AlphaFoldDB" id="A0A2I0AP81"/>
<evidence type="ECO:0000256" key="4">
    <source>
        <dbReference type="SAM" id="MobiDB-lite"/>
    </source>
</evidence>
<dbReference type="STRING" id="1088818.A0A2I0AP81"/>